<accession>A0A2T7EMA1</accession>
<sequence length="399" mass="44577">MAPPRPRSRPTTRAMRARAAASSDRIPPDVLFDVLLRLPARDLCRLRAVSRSWRALASDPLFVAAHAARHGGPLFLAKFRDDKTSVYAVDLSGDVVKRVAAGAGGGPYHRLLCTRLDLGCLATDWNRCSVLDPATGAVHVLPERPAEEHANCVNLSNPYTFFALGRVAATGEHKVLRMFNRLGFHNGGQQIFEVFTINGGTDHARWRGRQGPGLFIDECSGVVVDGVVYFLTSRVYEGAHCGIRPDYIVSFDLGREEWMRDLRGPISSNAGYAKVSLYTRRQLALAELKGSLVLADHYHQPFTMDLWFLSDFRSGLWVKQYHIRIESLNLRSADEYHEYHLKPLLVLDDGRLVLYLAPTGRLFICDPGTSIFIQLDMRRLDSVGVYTGNLLNSEEGERV</sequence>
<name>A0A2T7EMA1_9POAL</name>
<feature type="region of interest" description="Disordered" evidence="1">
    <location>
        <begin position="1"/>
        <end position="21"/>
    </location>
</feature>
<dbReference type="OrthoDB" id="657759at2759"/>
<dbReference type="InterPro" id="IPR001810">
    <property type="entry name" value="F-box_dom"/>
</dbReference>
<feature type="compositionally biased region" description="Low complexity" evidence="1">
    <location>
        <begin position="11"/>
        <end position="21"/>
    </location>
</feature>
<dbReference type="AlphaFoldDB" id="A0A2T7EMA1"/>
<protein>
    <recommendedName>
        <fullName evidence="2">F-box domain-containing protein</fullName>
    </recommendedName>
</protein>
<organism evidence="3 4">
    <name type="scientific">Panicum hallii var. hallii</name>
    <dbReference type="NCBI Taxonomy" id="1504633"/>
    <lineage>
        <taxon>Eukaryota</taxon>
        <taxon>Viridiplantae</taxon>
        <taxon>Streptophyta</taxon>
        <taxon>Embryophyta</taxon>
        <taxon>Tracheophyta</taxon>
        <taxon>Spermatophyta</taxon>
        <taxon>Magnoliopsida</taxon>
        <taxon>Liliopsida</taxon>
        <taxon>Poales</taxon>
        <taxon>Poaceae</taxon>
        <taxon>PACMAD clade</taxon>
        <taxon>Panicoideae</taxon>
        <taxon>Panicodae</taxon>
        <taxon>Paniceae</taxon>
        <taxon>Panicinae</taxon>
        <taxon>Panicum</taxon>
        <taxon>Panicum sect. Panicum</taxon>
    </lineage>
</organism>
<dbReference type="InterPro" id="IPR036047">
    <property type="entry name" value="F-box-like_dom_sf"/>
</dbReference>
<evidence type="ECO:0000256" key="1">
    <source>
        <dbReference type="SAM" id="MobiDB-lite"/>
    </source>
</evidence>
<feature type="domain" description="F-box" evidence="2">
    <location>
        <begin position="20"/>
        <end position="65"/>
    </location>
</feature>
<dbReference type="PANTHER" id="PTHR31111">
    <property type="entry name" value="BNAA05G37150D PROTEIN-RELATED"/>
    <property type="match status" value="1"/>
</dbReference>
<evidence type="ECO:0000313" key="3">
    <source>
        <dbReference type="EMBL" id="PUZ68930.1"/>
    </source>
</evidence>
<reference evidence="3 4" key="1">
    <citation type="submission" date="2018-04" db="EMBL/GenBank/DDBJ databases">
        <title>WGS assembly of Panicum hallii var. hallii HAL2.</title>
        <authorList>
            <person name="Lovell J."/>
            <person name="Jenkins J."/>
            <person name="Lowry D."/>
            <person name="Mamidi S."/>
            <person name="Sreedasyam A."/>
            <person name="Weng X."/>
            <person name="Barry K."/>
            <person name="Bonette J."/>
            <person name="Campitelli B."/>
            <person name="Daum C."/>
            <person name="Gordon S."/>
            <person name="Gould B."/>
            <person name="Lipzen A."/>
            <person name="MacQueen A."/>
            <person name="Palacio-Mejia J."/>
            <person name="Plott C."/>
            <person name="Shakirov E."/>
            <person name="Shu S."/>
            <person name="Yoshinaga Y."/>
            <person name="Zane M."/>
            <person name="Rokhsar D."/>
            <person name="Grimwood J."/>
            <person name="Schmutz J."/>
            <person name="Juenger T."/>
        </authorList>
    </citation>
    <scope>NUCLEOTIDE SEQUENCE [LARGE SCALE GENOMIC DNA]</scope>
    <source>
        <strain evidence="4">cv. HAL2</strain>
        <strain evidence="3">HAL2</strain>
    </source>
</reference>
<dbReference type="Gene3D" id="1.20.1280.50">
    <property type="match status" value="1"/>
</dbReference>
<dbReference type="SUPFAM" id="SSF81383">
    <property type="entry name" value="F-box domain"/>
    <property type="match status" value="1"/>
</dbReference>
<dbReference type="CDD" id="cd22157">
    <property type="entry name" value="F-box_AtFBW1-like"/>
    <property type="match status" value="1"/>
</dbReference>
<dbReference type="Proteomes" id="UP000244336">
    <property type="component" value="Chromosome 2"/>
</dbReference>
<evidence type="ECO:0000313" key="4">
    <source>
        <dbReference type="Proteomes" id="UP000244336"/>
    </source>
</evidence>
<keyword evidence="4" id="KW-1185">Reference proteome</keyword>
<feature type="compositionally biased region" description="Basic residues" evidence="1">
    <location>
        <begin position="1"/>
        <end position="10"/>
    </location>
</feature>
<dbReference type="Pfam" id="PF08268">
    <property type="entry name" value="FBA_3"/>
    <property type="match status" value="1"/>
</dbReference>
<dbReference type="SMART" id="SM00256">
    <property type="entry name" value="FBOX"/>
    <property type="match status" value="1"/>
</dbReference>
<dbReference type="Pfam" id="PF12937">
    <property type="entry name" value="F-box-like"/>
    <property type="match status" value="1"/>
</dbReference>
<dbReference type="STRING" id="1504633.A0A2T7EMA1"/>
<dbReference type="NCBIfam" id="TIGR01640">
    <property type="entry name" value="F_box_assoc_1"/>
    <property type="match status" value="1"/>
</dbReference>
<proteinExistence type="predicted"/>
<dbReference type="EMBL" id="CM009750">
    <property type="protein sequence ID" value="PUZ68930.1"/>
    <property type="molecule type" value="Genomic_DNA"/>
</dbReference>
<dbReference type="PANTHER" id="PTHR31111:SF133">
    <property type="entry name" value="OS07G0196600 PROTEIN"/>
    <property type="match status" value="1"/>
</dbReference>
<evidence type="ECO:0000259" key="2">
    <source>
        <dbReference type="PROSITE" id="PS50181"/>
    </source>
</evidence>
<dbReference type="Gramene" id="PUZ68929">
    <property type="protein sequence ID" value="PUZ68929"/>
    <property type="gene ID" value="GQ55_2G068000"/>
</dbReference>
<gene>
    <name evidence="3" type="ORF">GQ55_2G068000</name>
</gene>
<dbReference type="InterPro" id="IPR017451">
    <property type="entry name" value="F-box-assoc_interact_dom"/>
</dbReference>
<dbReference type="InterPro" id="IPR013187">
    <property type="entry name" value="F-box-assoc_dom_typ3"/>
</dbReference>
<dbReference type="Gramene" id="PUZ68930">
    <property type="protein sequence ID" value="PUZ68930"/>
    <property type="gene ID" value="GQ55_2G068000"/>
</dbReference>
<dbReference type="EMBL" id="CM009750">
    <property type="protein sequence ID" value="PUZ68929.1"/>
    <property type="molecule type" value="Genomic_DNA"/>
</dbReference>
<dbReference type="PROSITE" id="PS50181">
    <property type="entry name" value="FBOX"/>
    <property type="match status" value="1"/>
</dbReference>